<dbReference type="Pfam" id="PF10294">
    <property type="entry name" value="Methyltransf_16"/>
    <property type="match status" value="1"/>
</dbReference>
<dbReference type="Proteomes" id="UP000054270">
    <property type="component" value="Unassembled WGS sequence"/>
</dbReference>
<dbReference type="Gene3D" id="3.40.50.150">
    <property type="entry name" value="Vaccinia Virus protein VP39"/>
    <property type="match status" value="1"/>
</dbReference>
<protein>
    <submittedName>
        <fullName evidence="1">Uncharacterized protein</fullName>
    </submittedName>
</protein>
<proteinExistence type="predicted"/>
<dbReference type="OMA" id="NTQNHGT"/>
<dbReference type="SUPFAM" id="SSF53335">
    <property type="entry name" value="S-adenosyl-L-methionine-dependent methyltransferases"/>
    <property type="match status" value="1"/>
</dbReference>
<name>A0A0D2P9B6_HYPSF</name>
<dbReference type="GO" id="GO:0005737">
    <property type="term" value="C:cytoplasm"/>
    <property type="evidence" value="ECO:0007669"/>
    <property type="project" value="TreeGrafter"/>
</dbReference>
<dbReference type="GO" id="GO:0008757">
    <property type="term" value="F:S-adenosylmethionine-dependent methyltransferase activity"/>
    <property type="evidence" value="ECO:0007669"/>
    <property type="project" value="UniProtKB-ARBA"/>
</dbReference>
<dbReference type="OrthoDB" id="194386at2759"/>
<evidence type="ECO:0000313" key="2">
    <source>
        <dbReference type="Proteomes" id="UP000054270"/>
    </source>
</evidence>
<dbReference type="PANTHER" id="PTHR14614:SF162">
    <property type="entry name" value="EXPRESSED PROTEIN"/>
    <property type="match status" value="1"/>
</dbReference>
<dbReference type="EMBL" id="KN817524">
    <property type="protein sequence ID" value="KJA27524.1"/>
    <property type="molecule type" value="Genomic_DNA"/>
</dbReference>
<gene>
    <name evidence="1" type="ORF">HYPSUDRAFT_131349</name>
</gene>
<dbReference type="InterPro" id="IPR019410">
    <property type="entry name" value="Methyltransf_16"/>
</dbReference>
<dbReference type="PANTHER" id="PTHR14614">
    <property type="entry name" value="HEPATOCELLULAR CARCINOMA-ASSOCIATED ANTIGEN"/>
    <property type="match status" value="1"/>
</dbReference>
<dbReference type="InterPro" id="IPR029063">
    <property type="entry name" value="SAM-dependent_MTases_sf"/>
</dbReference>
<organism evidence="1 2">
    <name type="scientific">Hypholoma sublateritium (strain FD-334 SS-4)</name>
    <dbReference type="NCBI Taxonomy" id="945553"/>
    <lineage>
        <taxon>Eukaryota</taxon>
        <taxon>Fungi</taxon>
        <taxon>Dikarya</taxon>
        <taxon>Basidiomycota</taxon>
        <taxon>Agaricomycotina</taxon>
        <taxon>Agaricomycetes</taxon>
        <taxon>Agaricomycetidae</taxon>
        <taxon>Agaricales</taxon>
        <taxon>Agaricineae</taxon>
        <taxon>Strophariaceae</taxon>
        <taxon>Hypholoma</taxon>
    </lineage>
</organism>
<evidence type="ECO:0000313" key="1">
    <source>
        <dbReference type="EMBL" id="KJA27524.1"/>
    </source>
</evidence>
<dbReference type="GO" id="GO:0005634">
    <property type="term" value="C:nucleus"/>
    <property type="evidence" value="ECO:0007669"/>
    <property type="project" value="TreeGrafter"/>
</dbReference>
<dbReference type="AlphaFoldDB" id="A0A0D2P9B6"/>
<sequence length="264" mass="29123">MTSSQPAHRTKHVPVLRCPFNACTFSLTQLADGVSNGTALWLGGQCLAMYLADTHPKFANKHRRPRAIELGSGTGLTALALSSLGWDVLATDIPHVISSVLAKNISDNLSALPIGSGIIQIRELDWSVPPENWTWDHELVIASHSEQSSAAPTPALLQPPFDLIISADTVYSPELVQPMLRTLHGLCTASSSASATARPPQIILCVERRDPVLLDRLLADAKENWKFTVERIPHKKLVKVVEKSFQWDRSDWEGIELWKFKANQ</sequence>
<accession>A0A0D2P9B6</accession>
<keyword evidence="2" id="KW-1185">Reference proteome</keyword>
<reference evidence="2" key="1">
    <citation type="submission" date="2014-04" db="EMBL/GenBank/DDBJ databases">
        <title>Evolutionary Origins and Diversification of the Mycorrhizal Mutualists.</title>
        <authorList>
            <consortium name="DOE Joint Genome Institute"/>
            <consortium name="Mycorrhizal Genomics Consortium"/>
            <person name="Kohler A."/>
            <person name="Kuo A."/>
            <person name="Nagy L.G."/>
            <person name="Floudas D."/>
            <person name="Copeland A."/>
            <person name="Barry K.W."/>
            <person name="Cichocki N."/>
            <person name="Veneault-Fourrey C."/>
            <person name="LaButti K."/>
            <person name="Lindquist E.A."/>
            <person name="Lipzen A."/>
            <person name="Lundell T."/>
            <person name="Morin E."/>
            <person name="Murat C."/>
            <person name="Riley R."/>
            <person name="Ohm R."/>
            <person name="Sun H."/>
            <person name="Tunlid A."/>
            <person name="Henrissat B."/>
            <person name="Grigoriev I.V."/>
            <person name="Hibbett D.S."/>
            <person name="Martin F."/>
        </authorList>
    </citation>
    <scope>NUCLEOTIDE SEQUENCE [LARGE SCALE GENOMIC DNA]</scope>
    <source>
        <strain evidence="2">FD-334 SS-4</strain>
    </source>
</reference>
<dbReference type="STRING" id="945553.A0A0D2P9B6"/>